<feature type="compositionally biased region" description="Low complexity" evidence="6">
    <location>
        <begin position="1477"/>
        <end position="1491"/>
    </location>
</feature>
<feature type="compositionally biased region" description="Basic residues" evidence="6">
    <location>
        <begin position="1401"/>
        <end position="1411"/>
    </location>
</feature>
<dbReference type="SUPFAM" id="SSF56112">
    <property type="entry name" value="Protein kinase-like (PK-like)"/>
    <property type="match status" value="1"/>
</dbReference>
<feature type="compositionally biased region" description="Polar residues" evidence="6">
    <location>
        <begin position="954"/>
        <end position="963"/>
    </location>
</feature>
<feature type="compositionally biased region" description="Low complexity" evidence="6">
    <location>
        <begin position="1641"/>
        <end position="1661"/>
    </location>
</feature>
<feature type="compositionally biased region" description="Basic and acidic residues" evidence="6">
    <location>
        <begin position="1906"/>
        <end position="1927"/>
    </location>
</feature>
<keyword evidence="7" id="KW-0472">Membrane</keyword>
<feature type="region of interest" description="Disordered" evidence="6">
    <location>
        <begin position="140"/>
        <end position="160"/>
    </location>
</feature>
<evidence type="ECO:0000256" key="6">
    <source>
        <dbReference type="SAM" id="MobiDB-lite"/>
    </source>
</evidence>
<accession>A0ABQ8ULT1</accession>
<evidence type="ECO:0000259" key="9">
    <source>
        <dbReference type="PROSITE" id="PS51166"/>
    </source>
</evidence>
<feature type="region of interest" description="Disordered" evidence="6">
    <location>
        <begin position="1631"/>
        <end position="2031"/>
    </location>
</feature>
<feature type="compositionally biased region" description="Pro residues" evidence="6">
    <location>
        <begin position="1662"/>
        <end position="1690"/>
    </location>
</feature>
<dbReference type="GO" id="GO:0016301">
    <property type="term" value="F:kinase activity"/>
    <property type="evidence" value="ECO:0007669"/>
    <property type="project" value="UniProtKB-KW"/>
</dbReference>
<feature type="compositionally biased region" description="Low complexity" evidence="6">
    <location>
        <begin position="848"/>
        <end position="864"/>
    </location>
</feature>
<dbReference type="PROSITE" id="PS50011">
    <property type="entry name" value="PROTEIN_KINASE_DOM"/>
    <property type="match status" value="1"/>
</dbReference>
<keyword evidence="11" id="KW-1185">Reference proteome</keyword>
<feature type="compositionally biased region" description="Pro residues" evidence="6">
    <location>
        <begin position="885"/>
        <end position="899"/>
    </location>
</feature>
<feature type="region of interest" description="Disordered" evidence="6">
    <location>
        <begin position="96"/>
        <end position="124"/>
    </location>
</feature>
<evidence type="ECO:0000256" key="2">
    <source>
        <dbReference type="ARBA" id="ARBA00022679"/>
    </source>
</evidence>
<dbReference type="InterPro" id="IPR050494">
    <property type="entry name" value="Ser_Thr_dual-spec_kinase"/>
</dbReference>
<feature type="compositionally biased region" description="Low complexity" evidence="6">
    <location>
        <begin position="1035"/>
        <end position="1281"/>
    </location>
</feature>
<feature type="compositionally biased region" description="Low complexity" evidence="6">
    <location>
        <begin position="105"/>
        <end position="114"/>
    </location>
</feature>
<keyword evidence="5" id="KW-0067">ATP-binding</keyword>
<gene>
    <name evidence="10" type="ORF">PAPYR_3873</name>
</gene>
<dbReference type="InterPro" id="IPR011009">
    <property type="entry name" value="Kinase-like_dom_sf"/>
</dbReference>
<feature type="compositionally biased region" description="Low complexity" evidence="6">
    <location>
        <begin position="1751"/>
        <end position="1762"/>
    </location>
</feature>
<evidence type="ECO:0000313" key="10">
    <source>
        <dbReference type="EMBL" id="KAJ4460135.1"/>
    </source>
</evidence>
<proteinExistence type="predicted"/>
<feature type="region of interest" description="Disordered" evidence="6">
    <location>
        <begin position="692"/>
        <end position="746"/>
    </location>
</feature>
<feature type="compositionally biased region" description="Low complexity" evidence="6">
    <location>
        <begin position="941"/>
        <end position="953"/>
    </location>
</feature>
<feature type="compositionally biased region" description="Low complexity" evidence="6">
    <location>
        <begin position="1006"/>
        <end position="1024"/>
    </location>
</feature>
<dbReference type="InterPro" id="IPR013784">
    <property type="entry name" value="Carb-bd-like_fold"/>
</dbReference>
<sequence>MLKKKGTVPRYNQPQLKRRHQALRSRSPLHDNEDRKRPREEAGSSFVRSEGVSDVAVHTTGPPATLALQQRELSSQQVSASVPAVLADTPSCPASKMVGAIGHDSFPSSSHVRPSSPPRVEHKSSLTKEHIGRLFAPDDEEDVTAPSLPPAPIVPSLTPTTPIAPSASVVTAAQPALPQSNLAPPSTSQPEDCDDEQGQYKWSMGDLLDGRYQITGLFGKGVFSTVVKATEITARGSPPVAPTTVAIKIIRAGEVSRQNGLKELATLQRISEAVSAGPLPPSQCPAEKAEKPVGPCGGNWCVRQLGHFVHRGHLCIVLEALGLNLREVQQRFCKNQGLNISAVRLFATMLLRALNFLHTKMGIVNCDVKPDNCIVNERRSTVKICDFGSCCDGKAMVASSYVVSRFYRAPEIILGAEPSFPVDMWSLGATLFELYTGRILFPGATNSEMLRLFQEVRGRIPYRVIKRSKFGEKYFDSDGTVFLYREVNPATKEAQRPLHTLLRRASGDALSPEDEALVEQLEGLLERCLALDPEKRITPQEALEHPFIASATARRREPTESPWHSLLTPSRISICVESAGLPPSRNNQMEVRLLVPYQTVLGQRLLAVGNLPSLGNWDPLHGHEMVFSPPDIWSATIDIPLKTPVEFKFVLLENSQAHTERSFGEADLRLGQGAGWKFELVQKRAEALAPLHQPTGPALGPPMPATASGGPSGSAAPADADADADGEATNNAASVPPPDGGPATSSPFAVVQQQANITSPPSPLAALSLSPAAAMGELAGPAVAPPNSPPSVVSVMSALACSALAVALPAPAPVGSPAERPAPDEVVAGPRPTTSVSTPAPSPLAESGAGQQPQDGPQGPQQAAVWATPPLPVQPPLEELASSAPAPPAEGPVSTPPGPLVEEPLPSSTPPQPQVPLSQPAEQLQAATQPKTPAPSPAVPAPAREPAAEQAGATSSPGPNATLSGAADACQAPPWAPSTQLPRPDRDTVIPGNPPAELPAPGRQSQGLAVVPPPGAVEVPQPEVLSPPQPEQALSKQTQHEQSQPQPEQAHPQPEQTQPEQAQSEQAQPKQTQPEQAQPQPEQAQPQPEQTQSEQAQPKQTQPEQAQPQPEQAQPQPEQTQPEQAQPEQAQPQPEQAQPQPEQAQPQPEQAQPEQAQSEQAQPKQTQPEQAQPQPEQAQPQPEQAQPQPEQAQPQPEQTQPQPEQTQPQPEQTQPEPEQTQPEQAHPQPEQTQPEQTQPEQTQPEQTQPEQTQPEQTQPEQTQPEQTQPEQTQPQPKQLEQPGHEPPLHGQAAPHQKRDHAAAQPPKADHRKAEFAFYPPAAAYLYPSSGLSLVPPPLPAASLRPPLAPVVASAAAARVPVAPAPLALPLPGYATYAYCCPCPPAAADGAPRSRHGEPPMRKRNQAAHSRRPQAPAAPAATAPAAEPAAEPTRPTLPDSPISEAPAVTAVGPPVAAAAQEAPSAPGPAPAGSGAGVGRDAASSGSGSASGSEHPAPEGGPTGGDDRPSPNPPPPTPATGTPLESPFSPGVIIISPLAPRPLDDAWPAQPDAASPAQPPVMEEKPPVKPPANEKPPVMEEKPPVMEEKPPVMEEKPSVMEEKPTAGGAEEDPLDLGDVVLVSQLDLDEARRHTARCPIRNGPAPARAAPAAHQPQAAQHPTPQAAPPPPQAVPPPQAAPPPPQAAPPPPQAPLVCAARASGRSPAGDGSTRPASPKPEGRPQDPVPCRPSGAGAAPPAPQRPPSAGGGVGRAAAKSPDAAAPPRVAVGSEGPAPRAPAPTRSRKGSVGAPAASQAAPGHGAPTVVAPPAAVVPAAGPRGRSGSNAGAHASSRPPTPTAHLPERTAATIMEALHKAAAAAQGDEAQEATEAHPDPAGPAAPTGPAEDQERVWLPAHPTTLHALARRQKQAERQQARKRDRAAQREEDLQKALAAQREMRTAAKADPPPPAAAPAPGIDQAPVAPAAAPAAAHTAAPAGPTPSGASEGQSASPRAGVESGPRRRKGSRPAPPPPTPRPEPEEQAAPKSPSEDETNPRFWAAVMFGAFAVLGTLCAIAHFRPRCGEASVWLL</sequence>
<feature type="region of interest" description="Disordered" evidence="6">
    <location>
        <begin position="1"/>
        <end position="65"/>
    </location>
</feature>
<keyword evidence="4 10" id="KW-0418">Kinase</keyword>
<feature type="region of interest" description="Disordered" evidence="6">
    <location>
        <begin position="815"/>
        <end position="1314"/>
    </location>
</feature>
<keyword evidence="2" id="KW-0808">Transferase</keyword>
<feature type="compositionally biased region" description="Low complexity" evidence="6">
    <location>
        <begin position="705"/>
        <end position="719"/>
    </location>
</feature>
<feature type="region of interest" description="Disordered" evidence="6">
    <location>
        <begin position="1387"/>
        <end position="1615"/>
    </location>
</feature>
<dbReference type="PANTHER" id="PTHR24058:SF103">
    <property type="entry name" value="SERINE_THREONINE-PROTEIN KINASE PRP4 HOMOLOG"/>
    <property type="match status" value="1"/>
</dbReference>
<feature type="compositionally biased region" description="Low complexity" evidence="6">
    <location>
        <begin position="1543"/>
        <end position="1554"/>
    </location>
</feature>
<keyword evidence="7" id="KW-0812">Transmembrane</keyword>
<evidence type="ECO:0000256" key="1">
    <source>
        <dbReference type="ARBA" id="ARBA00022527"/>
    </source>
</evidence>
<feature type="compositionally biased region" description="Low complexity" evidence="6">
    <location>
        <begin position="830"/>
        <end position="839"/>
    </location>
</feature>
<evidence type="ECO:0000256" key="5">
    <source>
        <dbReference type="ARBA" id="ARBA00022840"/>
    </source>
</evidence>
<dbReference type="SMART" id="SM00220">
    <property type="entry name" value="S_TKc"/>
    <property type="match status" value="1"/>
</dbReference>
<keyword evidence="1" id="KW-0723">Serine/threonine-protein kinase</keyword>
<dbReference type="Gene3D" id="1.10.510.10">
    <property type="entry name" value="Transferase(Phosphotransferase) domain 1"/>
    <property type="match status" value="1"/>
</dbReference>
<feature type="compositionally biased region" description="Basic and acidic residues" evidence="6">
    <location>
        <begin position="1575"/>
        <end position="1602"/>
    </location>
</feature>
<dbReference type="PROSITE" id="PS51166">
    <property type="entry name" value="CBM20"/>
    <property type="match status" value="1"/>
</dbReference>
<name>A0ABQ8ULT1_9EUKA</name>
<protein>
    <submittedName>
        <fullName evidence="10">Serine/threonine-protein kinase PRP4</fullName>
    </submittedName>
</protein>
<dbReference type="SUPFAM" id="SSF49452">
    <property type="entry name" value="Starch-binding domain-like"/>
    <property type="match status" value="1"/>
</dbReference>
<keyword evidence="3" id="KW-0547">Nucleotide-binding</keyword>
<comment type="caution">
    <text evidence="10">The sequence shown here is derived from an EMBL/GenBank/DDBJ whole genome shotgun (WGS) entry which is preliminary data.</text>
</comment>
<dbReference type="InterPro" id="IPR002044">
    <property type="entry name" value="CBM20"/>
</dbReference>
<feature type="compositionally biased region" description="Basic and acidic residues" evidence="6">
    <location>
        <begin position="28"/>
        <end position="42"/>
    </location>
</feature>
<dbReference type="CDD" id="cd05467">
    <property type="entry name" value="CBM20"/>
    <property type="match status" value="1"/>
</dbReference>
<dbReference type="PRINTS" id="PR01217">
    <property type="entry name" value="PRICHEXTENSN"/>
</dbReference>
<feature type="domain" description="CBM20" evidence="9">
    <location>
        <begin position="583"/>
        <end position="685"/>
    </location>
</feature>
<dbReference type="InterPro" id="IPR000719">
    <property type="entry name" value="Prot_kinase_dom"/>
</dbReference>
<dbReference type="Pfam" id="PF00069">
    <property type="entry name" value="Pkinase"/>
    <property type="match status" value="1"/>
</dbReference>
<organism evidence="10 11">
    <name type="scientific">Paratrimastix pyriformis</name>
    <dbReference type="NCBI Taxonomy" id="342808"/>
    <lineage>
        <taxon>Eukaryota</taxon>
        <taxon>Metamonada</taxon>
        <taxon>Preaxostyla</taxon>
        <taxon>Paratrimastigidae</taxon>
        <taxon>Paratrimastix</taxon>
    </lineage>
</organism>
<evidence type="ECO:0000256" key="3">
    <source>
        <dbReference type="ARBA" id="ARBA00022741"/>
    </source>
</evidence>
<feature type="compositionally biased region" description="Low complexity" evidence="6">
    <location>
        <begin position="1958"/>
        <end position="1983"/>
    </location>
</feature>
<reference evidence="10" key="1">
    <citation type="journal article" date="2022" name="bioRxiv">
        <title>Genomics of Preaxostyla Flagellates Illuminates Evolutionary Transitions and the Path Towards Mitochondrial Loss.</title>
        <authorList>
            <person name="Novak L.V.F."/>
            <person name="Treitli S.C."/>
            <person name="Pyrih J."/>
            <person name="Halakuc P."/>
            <person name="Pipaliya S.V."/>
            <person name="Vacek V."/>
            <person name="Brzon O."/>
            <person name="Soukal P."/>
            <person name="Eme L."/>
            <person name="Dacks J.B."/>
            <person name="Karnkowska A."/>
            <person name="Elias M."/>
            <person name="Hampl V."/>
        </authorList>
    </citation>
    <scope>NUCLEOTIDE SEQUENCE</scope>
    <source>
        <strain evidence="10">RCP-MX</strain>
    </source>
</reference>
<dbReference type="InterPro" id="IPR013783">
    <property type="entry name" value="Ig-like_fold"/>
</dbReference>
<dbReference type="Gene3D" id="2.60.40.10">
    <property type="entry name" value="Immunoglobulins"/>
    <property type="match status" value="1"/>
</dbReference>
<dbReference type="Gene3D" id="3.30.200.20">
    <property type="entry name" value="Phosphorylase Kinase, domain 1"/>
    <property type="match status" value="1"/>
</dbReference>
<feature type="compositionally biased region" description="Low complexity" evidence="6">
    <location>
        <begin position="1444"/>
        <end position="1463"/>
    </location>
</feature>
<dbReference type="Proteomes" id="UP001141327">
    <property type="component" value="Unassembled WGS sequence"/>
</dbReference>
<dbReference type="Pfam" id="PF00686">
    <property type="entry name" value="CBM_20"/>
    <property type="match status" value="1"/>
</dbReference>
<evidence type="ECO:0000259" key="8">
    <source>
        <dbReference type="PROSITE" id="PS50011"/>
    </source>
</evidence>
<feature type="transmembrane region" description="Helical" evidence="7">
    <location>
        <begin position="2035"/>
        <end position="2056"/>
    </location>
</feature>
<feature type="compositionally biased region" description="Low complexity" evidence="6">
    <location>
        <begin position="1412"/>
        <end position="1436"/>
    </location>
</feature>
<feature type="compositionally biased region" description="Polar residues" evidence="6">
    <location>
        <begin position="915"/>
        <end position="929"/>
    </location>
</feature>
<keyword evidence="7" id="KW-1133">Transmembrane helix</keyword>
<feature type="compositionally biased region" description="Low complexity" evidence="6">
    <location>
        <begin position="1794"/>
        <end position="1817"/>
    </location>
</feature>
<evidence type="ECO:0000256" key="4">
    <source>
        <dbReference type="ARBA" id="ARBA00022777"/>
    </source>
</evidence>
<feature type="domain" description="Protein kinase" evidence="8">
    <location>
        <begin position="212"/>
        <end position="548"/>
    </location>
</feature>
<evidence type="ECO:0000313" key="11">
    <source>
        <dbReference type="Proteomes" id="UP001141327"/>
    </source>
</evidence>
<dbReference type="EMBL" id="JAPMOS010000015">
    <property type="protein sequence ID" value="KAJ4460135.1"/>
    <property type="molecule type" value="Genomic_DNA"/>
</dbReference>
<dbReference type="PANTHER" id="PTHR24058">
    <property type="entry name" value="DUAL SPECIFICITY PROTEIN KINASE"/>
    <property type="match status" value="1"/>
</dbReference>
<evidence type="ECO:0000256" key="7">
    <source>
        <dbReference type="SAM" id="Phobius"/>
    </source>
</evidence>
<dbReference type="SMART" id="SM01065">
    <property type="entry name" value="CBM_2"/>
    <property type="match status" value="1"/>
</dbReference>